<evidence type="ECO:0000313" key="1">
    <source>
        <dbReference type="EMBL" id="KRQ87468.1"/>
    </source>
</evidence>
<dbReference type="EMBL" id="LKHP01000003">
    <property type="protein sequence ID" value="KRQ87468.1"/>
    <property type="molecule type" value="Genomic_DNA"/>
</dbReference>
<organism evidence="1 2">
    <name type="scientific">Caloramator mitchellensis</name>
    <dbReference type="NCBI Taxonomy" id="908809"/>
    <lineage>
        <taxon>Bacteria</taxon>
        <taxon>Bacillati</taxon>
        <taxon>Bacillota</taxon>
        <taxon>Clostridia</taxon>
        <taxon>Eubacteriales</taxon>
        <taxon>Clostridiaceae</taxon>
        <taxon>Caloramator</taxon>
    </lineage>
</organism>
<dbReference type="AlphaFoldDB" id="A0A0R3K2D3"/>
<reference evidence="1 2" key="1">
    <citation type="submission" date="2015-09" db="EMBL/GenBank/DDBJ databases">
        <title>Draft genome sequence of a Caloramator mitchellensis, a moderate thermophile from the Great Artesian Basin of Australia.</title>
        <authorList>
            <person name="Patel B.K."/>
        </authorList>
    </citation>
    <scope>NUCLEOTIDE SEQUENCE [LARGE SCALE GENOMIC DNA]</scope>
    <source>
        <strain evidence="1 2">VF08</strain>
    </source>
</reference>
<dbReference type="RefSeq" id="WP_160318215.1">
    <property type="nucleotide sequence ID" value="NZ_LKHP01000003.1"/>
</dbReference>
<dbReference type="STRING" id="908809.ABG79_00806"/>
<protein>
    <submittedName>
        <fullName evidence="1">Uncharacterized protein</fullName>
    </submittedName>
</protein>
<comment type="caution">
    <text evidence="1">The sequence shown here is derived from an EMBL/GenBank/DDBJ whole genome shotgun (WGS) entry which is preliminary data.</text>
</comment>
<accession>A0A0R3K2D3</accession>
<sequence length="46" mass="5442">MVRKSKKGILGKALPTMSKRYKIGPGIDLIDEKFRETFGYRRRDER</sequence>
<name>A0A0R3K2D3_CALMK</name>
<evidence type="ECO:0000313" key="2">
    <source>
        <dbReference type="Proteomes" id="UP000052015"/>
    </source>
</evidence>
<proteinExistence type="predicted"/>
<dbReference type="OrthoDB" id="1956618at2"/>
<keyword evidence="2" id="KW-1185">Reference proteome</keyword>
<dbReference type="Proteomes" id="UP000052015">
    <property type="component" value="Unassembled WGS sequence"/>
</dbReference>
<gene>
    <name evidence="1" type="ORF">ABG79_00806</name>
</gene>